<gene>
    <name evidence="2" type="ORF">K8089_09045</name>
</gene>
<name>A0A9X1QXH0_9FLAO</name>
<protein>
    <submittedName>
        <fullName evidence="2">Uncharacterized protein</fullName>
    </submittedName>
</protein>
<keyword evidence="1" id="KW-1133">Transmembrane helix</keyword>
<keyword evidence="1" id="KW-0812">Transmembrane</keyword>
<evidence type="ECO:0000256" key="1">
    <source>
        <dbReference type="SAM" id="Phobius"/>
    </source>
</evidence>
<comment type="caution">
    <text evidence="2">The sequence shown here is derived from an EMBL/GenBank/DDBJ whole genome shotgun (WGS) entry which is preliminary data.</text>
</comment>
<reference evidence="2" key="1">
    <citation type="submission" date="2021-09" db="EMBL/GenBank/DDBJ databases">
        <title>Genome of Aequorivita sp. strain F47161.</title>
        <authorList>
            <person name="Wang Y."/>
        </authorList>
    </citation>
    <scope>NUCLEOTIDE SEQUENCE</scope>
    <source>
        <strain evidence="2">F47161</strain>
    </source>
</reference>
<dbReference type="RefSeq" id="WP_237602955.1">
    <property type="nucleotide sequence ID" value="NZ_JAIRBA010000015.1"/>
</dbReference>
<keyword evidence="3" id="KW-1185">Reference proteome</keyword>
<feature type="transmembrane region" description="Helical" evidence="1">
    <location>
        <begin position="12"/>
        <end position="37"/>
    </location>
</feature>
<organism evidence="2 3">
    <name type="scientific">Aequorivita vitellina</name>
    <dbReference type="NCBI Taxonomy" id="2874475"/>
    <lineage>
        <taxon>Bacteria</taxon>
        <taxon>Pseudomonadati</taxon>
        <taxon>Bacteroidota</taxon>
        <taxon>Flavobacteriia</taxon>
        <taxon>Flavobacteriales</taxon>
        <taxon>Flavobacteriaceae</taxon>
        <taxon>Aequorivita</taxon>
    </lineage>
</organism>
<evidence type="ECO:0000313" key="2">
    <source>
        <dbReference type="EMBL" id="MCG2419167.1"/>
    </source>
</evidence>
<proteinExistence type="predicted"/>
<keyword evidence="1" id="KW-0472">Membrane</keyword>
<sequence length="55" mass="5935">MTLSILPLANWGMGTAIIIFFAVLCVGLSALVLSFVFSGKKKDEDEVTSSEKDKI</sequence>
<dbReference type="EMBL" id="JAIRBA010000015">
    <property type="protein sequence ID" value="MCG2419167.1"/>
    <property type="molecule type" value="Genomic_DNA"/>
</dbReference>
<accession>A0A9X1QXH0</accession>
<dbReference type="Proteomes" id="UP001139461">
    <property type="component" value="Unassembled WGS sequence"/>
</dbReference>
<evidence type="ECO:0000313" key="3">
    <source>
        <dbReference type="Proteomes" id="UP001139461"/>
    </source>
</evidence>
<dbReference type="AlphaFoldDB" id="A0A9X1QXH0"/>